<evidence type="ECO:0000313" key="2">
    <source>
        <dbReference type="Proteomes" id="UP000011776"/>
    </source>
</evidence>
<comment type="caution">
    <text evidence="1">The sequence shown here is derived from an EMBL/GenBank/DDBJ whole genome shotgun (WGS) entry which is preliminary data.</text>
</comment>
<evidence type="ECO:0000313" key="1">
    <source>
        <dbReference type="EMBL" id="EMG13453.1"/>
    </source>
</evidence>
<reference evidence="1 2" key="1">
    <citation type="submission" date="2013-02" db="EMBL/GenBank/DDBJ databases">
        <authorList>
            <person name="Harkins D.M."/>
            <person name="Durkin A.S."/>
            <person name="Brinkac L.M."/>
            <person name="Haft D.H."/>
            <person name="Selengut J.D."/>
            <person name="Sanka R."/>
            <person name="DePew J."/>
            <person name="Purushe J."/>
            <person name="Tulsiani S.M."/>
            <person name="Graham G.C."/>
            <person name="Burns M.-A."/>
            <person name="Dohnt M.F."/>
            <person name="Smythe L.D."/>
            <person name="McKay D.B."/>
            <person name="Craig S.B."/>
            <person name="Vinetz J.M."/>
            <person name="Sutton G.G."/>
            <person name="Nierman W.C."/>
            <person name="Fouts D.E."/>
        </authorList>
    </citation>
    <scope>NUCLEOTIDE SEQUENCE [LARGE SCALE GENOMIC DNA]</scope>
    <source>
        <strain evidence="1 2">LT2186</strain>
    </source>
</reference>
<dbReference type="EMBL" id="AFME02000015">
    <property type="protein sequence ID" value="EMG13453.1"/>
    <property type="molecule type" value="Genomic_DNA"/>
</dbReference>
<organism evidence="1 2">
    <name type="scientific">Leptospira interrogans serovar Grippotyphosa str. LT2186</name>
    <dbReference type="NCBI Taxonomy" id="1001599"/>
    <lineage>
        <taxon>Bacteria</taxon>
        <taxon>Pseudomonadati</taxon>
        <taxon>Spirochaetota</taxon>
        <taxon>Spirochaetia</taxon>
        <taxon>Leptospirales</taxon>
        <taxon>Leptospiraceae</taxon>
        <taxon>Leptospira</taxon>
    </lineage>
</organism>
<dbReference type="AlphaFoldDB" id="M3H378"/>
<dbReference type="BioCyc" id="LINT1001599:G11K9-4638-MONOMER"/>
<gene>
    <name evidence="1" type="ORF">LEP1GSC151_5865</name>
</gene>
<protein>
    <submittedName>
        <fullName evidence="1">Uncharacterized protein</fullName>
    </submittedName>
</protein>
<accession>M3H378</accession>
<dbReference type="Proteomes" id="UP000011776">
    <property type="component" value="Unassembled WGS sequence"/>
</dbReference>
<proteinExistence type="predicted"/>
<sequence>MYPTLPIVKQPVANSNIAQVHNSLFIRFLFFIRFLTKETLYLKSLFFTSSINCCFSNTL</sequence>
<name>M3H378_LEPIR</name>